<proteinExistence type="predicted"/>
<accession>A0A1Y2EFL5</accession>
<dbReference type="AlphaFoldDB" id="A0A1Y2EFL5"/>
<dbReference type="EMBL" id="MCFJ01000002">
    <property type="protein sequence ID" value="ORY70371.1"/>
    <property type="molecule type" value="Genomic_DNA"/>
</dbReference>
<dbReference type="InterPro" id="IPR029063">
    <property type="entry name" value="SAM-dependent_MTases_sf"/>
</dbReference>
<dbReference type="STRING" id="1141098.A0A1Y2EFL5"/>
<dbReference type="SUPFAM" id="SSF53335">
    <property type="entry name" value="S-adenosyl-L-methionine-dependent methyltransferases"/>
    <property type="match status" value="1"/>
</dbReference>
<dbReference type="Proteomes" id="UP000193689">
    <property type="component" value="Unassembled WGS sequence"/>
</dbReference>
<dbReference type="InParanoid" id="A0A1Y2EFL5"/>
<dbReference type="GeneID" id="63779598"/>
<dbReference type="RefSeq" id="XP_040720321.1">
    <property type="nucleotide sequence ID" value="XM_040863386.1"/>
</dbReference>
<dbReference type="Gene3D" id="3.40.50.150">
    <property type="entry name" value="Vaccinia Virus protein VP39"/>
    <property type="match status" value="1"/>
</dbReference>
<reference evidence="1 2" key="1">
    <citation type="submission" date="2016-07" db="EMBL/GenBank/DDBJ databases">
        <title>Pervasive Adenine N6-methylation of Active Genes in Fungi.</title>
        <authorList>
            <consortium name="DOE Joint Genome Institute"/>
            <person name="Mondo S.J."/>
            <person name="Dannebaum R.O."/>
            <person name="Kuo R.C."/>
            <person name="Labutti K."/>
            <person name="Haridas S."/>
            <person name="Kuo A."/>
            <person name="Salamov A."/>
            <person name="Ahrendt S.R."/>
            <person name="Lipzen A."/>
            <person name="Sullivan W."/>
            <person name="Andreopoulos W.B."/>
            <person name="Clum A."/>
            <person name="Lindquist E."/>
            <person name="Daum C."/>
            <person name="Ramamoorthy G.K."/>
            <person name="Gryganskyi A."/>
            <person name="Culley D."/>
            <person name="Magnuson J.K."/>
            <person name="James T.Y."/>
            <person name="O'Malley M.A."/>
            <person name="Stajich J.E."/>
            <person name="Spatafora J.W."/>
            <person name="Visel A."/>
            <person name="Grigoriev I.V."/>
        </authorList>
    </citation>
    <scope>NUCLEOTIDE SEQUENCE [LARGE SCALE GENOMIC DNA]</scope>
    <source>
        <strain evidence="1 2">CBS 129021</strain>
    </source>
</reference>
<evidence type="ECO:0000313" key="1">
    <source>
        <dbReference type="EMBL" id="ORY70371.1"/>
    </source>
</evidence>
<comment type="caution">
    <text evidence="1">The sequence shown here is derived from an EMBL/GenBank/DDBJ whole genome shotgun (WGS) entry which is preliminary data.</text>
</comment>
<protein>
    <recommendedName>
        <fullName evidence="3">S-adenosyl-L-methionine-dependent methyltransferase</fullName>
    </recommendedName>
</protein>
<evidence type="ECO:0000313" key="2">
    <source>
        <dbReference type="Proteomes" id="UP000193689"/>
    </source>
</evidence>
<evidence type="ECO:0008006" key="3">
    <source>
        <dbReference type="Google" id="ProtNLM"/>
    </source>
</evidence>
<dbReference type="OrthoDB" id="2013972at2759"/>
<gene>
    <name evidence="1" type="ORF">BCR38DRAFT_481505</name>
</gene>
<name>A0A1Y2EFL5_9PEZI</name>
<organism evidence="1 2">
    <name type="scientific">Pseudomassariella vexata</name>
    <dbReference type="NCBI Taxonomy" id="1141098"/>
    <lineage>
        <taxon>Eukaryota</taxon>
        <taxon>Fungi</taxon>
        <taxon>Dikarya</taxon>
        <taxon>Ascomycota</taxon>
        <taxon>Pezizomycotina</taxon>
        <taxon>Sordariomycetes</taxon>
        <taxon>Xylariomycetidae</taxon>
        <taxon>Amphisphaeriales</taxon>
        <taxon>Pseudomassariaceae</taxon>
        <taxon>Pseudomassariella</taxon>
    </lineage>
</organism>
<keyword evidence="2" id="KW-1185">Reference proteome</keyword>
<sequence>MAEDPTPCLGDEVQNREDLTHWVTMEPTGGIFAPTGDHPQRIIDPSAGTGIWAIETADKFESSSAIGLDRTQIRQMFIPPNLKYILGDMKKEWYWAYDFDPVHLRHICPLVKPSRVDQILR</sequence>